<evidence type="ECO:0000256" key="3">
    <source>
        <dbReference type="ARBA" id="ARBA00022801"/>
    </source>
</evidence>
<reference evidence="6 7" key="1">
    <citation type="submission" date="2020-12" db="EMBL/GenBank/DDBJ databases">
        <title>Pseudomonas schmalbachii sp. nov. isolated from millipede gut.</title>
        <authorList>
            <person name="Shelomi M."/>
        </authorList>
    </citation>
    <scope>NUCLEOTIDE SEQUENCE [LARGE SCALE GENOMIC DNA]</scope>
    <source>
        <strain evidence="6 7">Milli4</strain>
    </source>
</reference>
<name>A0ABS3TT84_9PSED</name>
<dbReference type="Pfam" id="PF00884">
    <property type="entry name" value="Sulfatase"/>
    <property type="match status" value="1"/>
</dbReference>
<comment type="similarity">
    <text evidence="1">Belongs to the sulfatase family.</text>
</comment>
<dbReference type="RefSeq" id="WP_208315211.1">
    <property type="nucleotide sequence ID" value="NZ_JAELYA010000006.1"/>
</dbReference>
<dbReference type="SUPFAM" id="SSF53649">
    <property type="entry name" value="Alkaline phosphatase-like"/>
    <property type="match status" value="1"/>
</dbReference>
<feature type="domain" description="Sulfatase N-terminal" evidence="5">
    <location>
        <begin position="12"/>
        <end position="418"/>
    </location>
</feature>
<dbReference type="PANTHER" id="PTHR42693:SF33">
    <property type="entry name" value="ARYLSULFATASE"/>
    <property type="match status" value="1"/>
</dbReference>
<evidence type="ECO:0000313" key="7">
    <source>
        <dbReference type="Proteomes" id="UP000669060"/>
    </source>
</evidence>
<dbReference type="Gene3D" id="3.40.720.10">
    <property type="entry name" value="Alkaline Phosphatase, subunit A"/>
    <property type="match status" value="1"/>
</dbReference>
<dbReference type="InterPro" id="IPR000917">
    <property type="entry name" value="Sulfatase_N"/>
</dbReference>
<dbReference type="EMBL" id="JAELYA010000006">
    <property type="protein sequence ID" value="MBO3276880.1"/>
    <property type="molecule type" value="Genomic_DNA"/>
</dbReference>
<dbReference type="PROSITE" id="PS00523">
    <property type="entry name" value="SULFATASE_1"/>
    <property type="match status" value="1"/>
</dbReference>
<dbReference type="InterPro" id="IPR017850">
    <property type="entry name" value="Alkaline_phosphatase_core_sf"/>
</dbReference>
<dbReference type="Gene3D" id="3.30.1120.10">
    <property type="match status" value="1"/>
</dbReference>
<dbReference type="PANTHER" id="PTHR42693">
    <property type="entry name" value="ARYLSULFATASE FAMILY MEMBER"/>
    <property type="match status" value="1"/>
</dbReference>
<sequence length="541" mass="60425">MASCSALADDRPNLLIIVADDMGYSDIGSFGGEIETPNLDALARNGVRLTGFHTAPTCSPARSMLLTGTDNHQAGLGNMAELLQPEQKGKPGYEGYLNQRTANIAEVLKAAGYHTYTTGKWHLGRADDQTPGARGFERSYVLLQGAASHYDDQIPDRNVDPKALYRDDGKLVDVPKGFFSTEFYTDKLIEYLDADRQDGKPFFAYLAYTAPHWPLQAPDEWIRKYEGRYAGGYEKVRQQRLARMEKLGIIAPGTRPNTPMRNALPGWSELTEQQRMEQARSMEVYAAMIDNMDHHIGRLLDHLKSTGKLDNTVILFMSDNGADGNSPLDLPGSRQWIESTFDNSLQNMGRKGSFIDYGAQWAQVSATPWLYYKGFTSQGGIVAPAILNIPSMQGQGSINREVFSVMDVMPTFLELAHVQHPGTRFQGREVYPMQGRSMLPALAGQAQPERVIGWELLGRRAVRKGDWKMISLKPPYGTGRWQLYDIARDPTEARDISAENPQKVAELASDWDTYAARNQVLTTPVNIKYGFQTCLYGKCFR</sequence>
<dbReference type="InterPro" id="IPR050738">
    <property type="entry name" value="Sulfatase"/>
</dbReference>
<accession>A0ABS3TT84</accession>
<dbReference type="CDD" id="cd16025">
    <property type="entry name" value="PAS_like"/>
    <property type="match status" value="1"/>
</dbReference>
<evidence type="ECO:0000256" key="4">
    <source>
        <dbReference type="ARBA" id="ARBA00022837"/>
    </source>
</evidence>
<dbReference type="InterPro" id="IPR024607">
    <property type="entry name" value="Sulfatase_CS"/>
</dbReference>
<evidence type="ECO:0000256" key="1">
    <source>
        <dbReference type="ARBA" id="ARBA00008779"/>
    </source>
</evidence>
<dbReference type="Proteomes" id="UP000669060">
    <property type="component" value="Unassembled WGS sequence"/>
</dbReference>
<protein>
    <submittedName>
        <fullName evidence="6">Arylsulfatase</fullName>
    </submittedName>
</protein>
<gene>
    <name evidence="6" type="ORF">JFY56_16775</name>
</gene>
<proteinExistence type="inferred from homology"/>
<evidence type="ECO:0000259" key="5">
    <source>
        <dbReference type="Pfam" id="PF00884"/>
    </source>
</evidence>
<keyword evidence="4" id="KW-0106">Calcium</keyword>
<comment type="caution">
    <text evidence="6">The sequence shown here is derived from an EMBL/GenBank/DDBJ whole genome shotgun (WGS) entry which is preliminary data.</text>
</comment>
<keyword evidence="7" id="KW-1185">Reference proteome</keyword>
<organism evidence="6 7">
    <name type="scientific">Pseudomonas schmalbachii</name>
    <dbReference type="NCBI Taxonomy" id="2816993"/>
    <lineage>
        <taxon>Bacteria</taxon>
        <taxon>Pseudomonadati</taxon>
        <taxon>Pseudomonadota</taxon>
        <taxon>Gammaproteobacteria</taxon>
        <taxon>Pseudomonadales</taxon>
        <taxon>Pseudomonadaceae</taxon>
        <taxon>Pseudomonas</taxon>
    </lineage>
</organism>
<keyword evidence="3" id="KW-0378">Hydrolase</keyword>
<evidence type="ECO:0000313" key="6">
    <source>
        <dbReference type="EMBL" id="MBO3276880.1"/>
    </source>
</evidence>
<keyword evidence="2" id="KW-0479">Metal-binding</keyword>
<evidence type="ECO:0000256" key="2">
    <source>
        <dbReference type="ARBA" id="ARBA00022723"/>
    </source>
</evidence>